<feature type="compositionally biased region" description="Acidic residues" evidence="1">
    <location>
        <begin position="146"/>
        <end position="156"/>
    </location>
</feature>
<keyword evidence="2" id="KW-0472">Membrane</keyword>
<feature type="region of interest" description="Disordered" evidence="1">
    <location>
        <begin position="143"/>
        <end position="186"/>
    </location>
</feature>
<reference evidence="3 4" key="1">
    <citation type="submission" date="2024-06" db="EMBL/GenBank/DDBJ databases">
        <title>Complete genome of Phlyctema vagabunda strain 19-DSS-EL-015.</title>
        <authorList>
            <person name="Fiorenzani C."/>
        </authorList>
    </citation>
    <scope>NUCLEOTIDE SEQUENCE [LARGE SCALE GENOMIC DNA]</scope>
    <source>
        <strain evidence="3 4">19-DSS-EL-015</strain>
    </source>
</reference>
<evidence type="ECO:0000313" key="4">
    <source>
        <dbReference type="Proteomes" id="UP001629113"/>
    </source>
</evidence>
<evidence type="ECO:0000256" key="1">
    <source>
        <dbReference type="SAM" id="MobiDB-lite"/>
    </source>
</evidence>
<evidence type="ECO:0000313" key="3">
    <source>
        <dbReference type="EMBL" id="KAL3419970.1"/>
    </source>
</evidence>
<feature type="compositionally biased region" description="Polar residues" evidence="1">
    <location>
        <begin position="1"/>
        <end position="13"/>
    </location>
</feature>
<evidence type="ECO:0000256" key="2">
    <source>
        <dbReference type="SAM" id="Phobius"/>
    </source>
</evidence>
<feature type="compositionally biased region" description="Basic and acidic residues" evidence="1">
    <location>
        <begin position="99"/>
        <end position="109"/>
    </location>
</feature>
<dbReference type="Proteomes" id="UP001629113">
    <property type="component" value="Unassembled WGS sequence"/>
</dbReference>
<comment type="caution">
    <text evidence="3">The sequence shown here is derived from an EMBL/GenBank/DDBJ whole genome shotgun (WGS) entry which is preliminary data.</text>
</comment>
<accession>A0ABR4P9L6</accession>
<keyword evidence="2" id="KW-0812">Transmembrane</keyword>
<feature type="region of interest" description="Disordered" evidence="1">
    <location>
        <begin position="88"/>
        <end position="116"/>
    </location>
</feature>
<proteinExistence type="predicted"/>
<feature type="region of interest" description="Disordered" evidence="1">
    <location>
        <begin position="1"/>
        <end position="22"/>
    </location>
</feature>
<feature type="compositionally biased region" description="Low complexity" evidence="1">
    <location>
        <begin position="167"/>
        <end position="180"/>
    </location>
</feature>
<feature type="transmembrane region" description="Helical" evidence="2">
    <location>
        <begin position="34"/>
        <end position="59"/>
    </location>
</feature>
<protein>
    <submittedName>
        <fullName evidence="3">Uncharacterized protein</fullName>
    </submittedName>
</protein>
<organism evidence="3 4">
    <name type="scientific">Phlyctema vagabunda</name>
    <dbReference type="NCBI Taxonomy" id="108571"/>
    <lineage>
        <taxon>Eukaryota</taxon>
        <taxon>Fungi</taxon>
        <taxon>Dikarya</taxon>
        <taxon>Ascomycota</taxon>
        <taxon>Pezizomycotina</taxon>
        <taxon>Leotiomycetes</taxon>
        <taxon>Helotiales</taxon>
        <taxon>Dermateaceae</taxon>
        <taxon>Phlyctema</taxon>
    </lineage>
</organism>
<sequence length="203" mass="21932">MNSTSPNSATSSLLVAPPQSPSEVQTNSSMSLTVIIGLSIGGALALLSTLAFIFWLYLVRRRRQQVKVKATAEADTFSETALLYSRPASPSKHTSIASRKAEEWDRDATTRPSSCDSTDTIRPLFVYSAASVPKRDIPIILMPTSADDEDGDETDRDGDNNDSSMRVVVTPPTPVDGDTVALGSPSAARERVDAMWLRKIDKS</sequence>
<keyword evidence="4" id="KW-1185">Reference proteome</keyword>
<keyword evidence="2" id="KW-1133">Transmembrane helix</keyword>
<dbReference type="EMBL" id="JBFCZG010000007">
    <property type="protein sequence ID" value="KAL3419970.1"/>
    <property type="molecule type" value="Genomic_DNA"/>
</dbReference>
<name>A0ABR4P9L6_9HELO</name>
<gene>
    <name evidence="3" type="ORF">PVAG01_08469</name>
</gene>